<feature type="active site" description="Charge relay system" evidence="5 6">
    <location>
        <position position="199"/>
    </location>
</feature>
<dbReference type="Pfam" id="PF00082">
    <property type="entry name" value="Peptidase_S8"/>
    <property type="match status" value="1"/>
</dbReference>
<feature type="active site" description="Charge relay system" evidence="5 6">
    <location>
        <position position="159"/>
    </location>
</feature>
<protein>
    <submittedName>
        <fullName evidence="9">Subtilase family protein</fullName>
    </submittedName>
</protein>
<dbReference type="EMBL" id="QJSX01000007">
    <property type="protein sequence ID" value="PYE53886.1"/>
    <property type="molecule type" value="Genomic_DNA"/>
</dbReference>
<evidence type="ECO:0000256" key="7">
    <source>
        <dbReference type="SAM" id="SignalP"/>
    </source>
</evidence>
<dbReference type="PANTHER" id="PTHR43806:SF11">
    <property type="entry name" value="CEREVISIN-RELATED"/>
    <property type="match status" value="1"/>
</dbReference>
<feature type="active site" description="Charge relay system" evidence="5 6">
    <location>
        <position position="424"/>
    </location>
</feature>
<feature type="signal peptide" evidence="7">
    <location>
        <begin position="1"/>
        <end position="24"/>
    </location>
</feature>
<evidence type="ECO:0000256" key="3">
    <source>
        <dbReference type="ARBA" id="ARBA00022801"/>
    </source>
</evidence>
<dbReference type="InterPro" id="IPR015500">
    <property type="entry name" value="Peptidase_S8_subtilisin-rel"/>
</dbReference>
<comment type="similarity">
    <text evidence="1 6">Belongs to the peptidase S8 family.</text>
</comment>
<keyword evidence="10" id="KW-1185">Reference proteome</keyword>
<dbReference type="InterPro" id="IPR023828">
    <property type="entry name" value="Peptidase_S8_Ser-AS"/>
</dbReference>
<dbReference type="GO" id="GO:0006508">
    <property type="term" value="P:proteolysis"/>
    <property type="evidence" value="ECO:0007669"/>
    <property type="project" value="UniProtKB-KW"/>
</dbReference>
<dbReference type="AlphaFoldDB" id="A0A318S7L0"/>
<accession>A0A318S7L0</accession>
<evidence type="ECO:0000313" key="9">
    <source>
        <dbReference type="EMBL" id="PYE53886.1"/>
    </source>
</evidence>
<evidence type="ECO:0000313" key="10">
    <source>
        <dbReference type="Proteomes" id="UP000248326"/>
    </source>
</evidence>
<organism evidence="9 10">
    <name type="scientific">Deinococcus yavapaiensis KR-236</name>
    <dbReference type="NCBI Taxonomy" id="694435"/>
    <lineage>
        <taxon>Bacteria</taxon>
        <taxon>Thermotogati</taxon>
        <taxon>Deinococcota</taxon>
        <taxon>Deinococci</taxon>
        <taxon>Deinococcales</taxon>
        <taxon>Deinococcaceae</taxon>
        <taxon>Deinococcus</taxon>
    </lineage>
</organism>
<dbReference type="PROSITE" id="PS00138">
    <property type="entry name" value="SUBTILASE_SER"/>
    <property type="match status" value="1"/>
</dbReference>
<name>A0A318S7L0_9DEIO</name>
<evidence type="ECO:0000256" key="6">
    <source>
        <dbReference type="PROSITE-ProRule" id="PRU01240"/>
    </source>
</evidence>
<dbReference type="InterPro" id="IPR050131">
    <property type="entry name" value="Peptidase_S8_subtilisin-like"/>
</dbReference>
<dbReference type="PROSITE" id="PS51257">
    <property type="entry name" value="PROKAR_LIPOPROTEIN"/>
    <property type="match status" value="1"/>
</dbReference>
<evidence type="ECO:0000256" key="5">
    <source>
        <dbReference type="PIRSR" id="PIRSR615500-1"/>
    </source>
</evidence>
<dbReference type="GO" id="GO:0004252">
    <property type="term" value="F:serine-type endopeptidase activity"/>
    <property type="evidence" value="ECO:0007669"/>
    <property type="project" value="UniProtKB-UniRule"/>
</dbReference>
<comment type="caution">
    <text evidence="9">The sequence shown here is derived from an EMBL/GenBank/DDBJ whole genome shotgun (WGS) entry which is preliminary data.</text>
</comment>
<proteinExistence type="inferred from homology"/>
<dbReference type="InterPro" id="IPR000209">
    <property type="entry name" value="Peptidase_S8/S53_dom"/>
</dbReference>
<dbReference type="SUPFAM" id="SSF52743">
    <property type="entry name" value="Subtilisin-like"/>
    <property type="match status" value="1"/>
</dbReference>
<keyword evidence="4 6" id="KW-0720">Serine protease</keyword>
<keyword evidence="7" id="KW-0732">Signal</keyword>
<dbReference type="InterPro" id="IPR036852">
    <property type="entry name" value="Peptidase_S8/S53_dom_sf"/>
</dbReference>
<feature type="chain" id="PRO_5016388736" evidence="7">
    <location>
        <begin position="25"/>
        <end position="506"/>
    </location>
</feature>
<gene>
    <name evidence="9" type="ORF">DES52_107144</name>
</gene>
<evidence type="ECO:0000256" key="4">
    <source>
        <dbReference type="ARBA" id="ARBA00022825"/>
    </source>
</evidence>
<keyword evidence="3 6" id="KW-0378">Hydrolase</keyword>
<dbReference type="Proteomes" id="UP000248326">
    <property type="component" value="Unassembled WGS sequence"/>
</dbReference>
<dbReference type="PROSITE" id="PS51892">
    <property type="entry name" value="SUBTILASE"/>
    <property type="match status" value="1"/>
</dbReference>
<evidence type="ECO:0000259" key="8">
    <source>
        <dbReference type="Pfam" id="PF00082"/>
    </source>
</evidence>
<keyword evidence="2 6" id="KW-0645">Protease</keyword>
<reference evidence="9 10" key="1">
    <citation type="submission" date="2018-06" db="EMBL/GenBank/DDBJ databases">
        <title>Genomic Encyclopedia of Type Strains, Phase IV (KMG-IV): sequencing the most valuable type-strain genomes for metagenomic binning, comparative biology and taxonomic classification.</title>
        <authorList>
            <person name="Goeker M."/>
        </authorList>
    </citation>
    <scope>NUCLEOTIDE SEQUENCE [LARGE SCALE GENOMIC DNA]</scope>
    <source>
        <strain evidence="9 10">DSM 18048</strain>
    </source>
</reference>
<evidence type="ECO:0000256" key="1">
    <source>
        <dbReference type="ARBA" id="ARBA00011073"/>
    </source>
</evidence>
<feature type="domain" description="Peptidase S8/S53" evidence="8">
    <location>
        <begin position="151"/>
        <end position="468"/>
    </location>
</feature>
<dbReference type="Gene3D" id="3.40.50.200">
    <property type="entry name" value="Peptidase S8/S53 domain"/>
    <property type="match status" value="1"/>
</dbReference>
<evidence type="ECO:0000256" key="2">
    <source>
        <dbReference type="ARBA" id="ARBA00022670"/>
    </source>
</evidence>
<dbReference type="PANTHER" id="PTHR43806">
    <property type="entry name" value="PEPTIDASE S8"/>
    <property type="match status" value="1"/>
</dbReference>
<sequence length="506" mass="52468">MRSMKLSPSAAAAIALTLSLTACGHTPSSLRVASAAALSSQATRTYLVVYRGNEVALDAITRAGGTLVARYDAIGVAVARAADPAFASAVRRDARVQGASGTADFAVQLQKPEVEAAPTTPVASGDPLSVLQGDMRQIRVPEAQAVNSGSRAVLVGDLDTGLDYTHPDLAANVDFSSSASCVGGSPDQTPAAWMDDDGHGTHTAGTIAAAKNGIGITGVAPNVRIAGIKVGDANGFFYPEAVVCGFMWAAEKGMAVTNNSYFADPWLFNCRNDAEQRAIWEAERRAIRYAIGKGVTVVASAGNENMDLSRQNVDTISPDNTTAMTREVTNACAQVPAEVPGVISVSADNRQQRKAYYSNYGAGVIDVAAPGGDRFVPGPEGTIVSGLILSTWPASHRNNLLPSRIVQDCQTAPCATYGYLQGTSMAGPHVTGVVALMISQFGPMSPGAVKARLMQTAKPLDCPARSYNPLPQFLPGVDFTATCLGGMGHNGFYGAGEVDALAAITK</sequence>
<dbReference type="PRINTS" id="PR00723">
    <property type="entry name" value="SUBTILISIN"/>
</dbReference>